<dbReference type="SUPFAM" id="SSF49785">
    <property type="entry name" value="Galactose-binding domain-like"/>
    <property type="match status" value="1"/>
</dbReference>
<feature type="domain" description="Alpha-L-arabinofuranosidase C-terminal" evidence="8">
    <location>
        <begin position="616"/>
        <end position="788"/>
    </location>
</feature>
<evidence type="ECO:0000256" key="4">
    <source>
        <dbReference type="ARBA" id="ARBA00022729"/>
    </source>
</evidence>
<dbReference type="Gene3D" id="3.20.20.80">
    <property type="entry name" value="Glycosidases"/>
    <property type="match status" value="1"/>
</dbReference>
<feature type="signal peptide" evidence="7">
    <location>
        <begin position="1"/>
        <end position="20"/>
    </location>
</feature>
<dbReference type="SUPFAM" id="SSF51445">
    <property type="entry name" value="(Trans)glycosidases"/>
    <property type="match status" value="1"/>
</dbReference>
<evidence type="ECO:0000256" key="7">
    <source>
        <dbReference type="SAM" id="SignalP"/>
    </source>
</evidence>
<evidence type="ECO:0000256" key="3">
    <source>
        <dbReference type="ARBA" id="ARBA00012670"/>
    </source>
</evidence>
<dbReference type="InterPro" id="IPR055235">
    <property type="entry name" value="ASD1_cat"/>
</dbReference>
<dbReference type="PANTHER" id="PTHR31776:SF0">
    <property type="entry name" value="ALPHA-L-ARABINOFURANOSIDASE 1"/>
    <property type="match status" value="1"/>
</dbReference>
<evidence type="ECO:0000256" key="1">
    <source>
        <dbReference type="ARBA" id="ARBA00001462"/>
    </source>
</evidence>
<comment type="similarity">
    <text evidence="2">Belongs to the glycosyl hydrolase 51 family.</text>
</comment>
<evidence type="ECO:0000313" key="10">
    <source>
        <dbReference type="Proteomes" id="UP001431776"/>
    </source>
</evidence>
<dbReference type="SMART" id="SM00813">
    <property type="entry name" value="Alpha-L-AF_C"/>
    <property type="match status" value="1"/>
</dbReference>
<dbReference type="InterPro" id="IPR017853">
    <property type="entry name" value="GH"/>
</dbReference>
<dbReference type="Pfam" id="PF06439">
    <property type="entry name" value="3keto-disac_hyd"/>
    <property type="match status" value="1"/>
</dbReference>
<dbReference type="InterPro" id="IPR010496">
    <property type="entry name" value="AL/BT2_dom"/>
</dbReference>
<dbReference type="InterPro" id="IPR008979">
    <property type="entry name" value="Galactose-bd-like_sf"/>
</dbReference>
<proteinExistence type="inferred from homology"/>
<organism evidence="9 10">
    <name type="scientific">Anaerobaca lacustris</name>
    <dbReference type="NCBI Taxonomy" id="3044600"/>
    <lineage>
        <taxon>Bacteria</taxon>
        <taxon>Pseudomonadati</taxon>
        <taxon>Planctomycetota</taxon>
        <taxon>Phycisphaerae</taxon>
        <taxon>Sedimentisphaerales</taxon>
        <taxon>Anaerobacaceae</taxon>
        <taxon>Anaerobaca</taxon>
    </lineage>
</organism>
<evidence type="ECO:0000313" key="9">
    <source>
        <dbReference type="EMBL" id="MDI6450616.1"/>
    </source>
</evidence>
<feature type="chain" id="PRO_5043319503" description="non-reducing end alpha-L-arabinofuranosidase" evidence="7">
    <location>
        <begin position="21"/>
        <end position="796"/>
    </location>
</feature>
<dbReference type="GO" id="GO:0046373">
    <property type="term" value="P:L-arabinose metabolic process"/>
    <property type="evidence" value="ECO:0007669"/>
    <property type="project" value="InterPro"/>
</dbReference>
<gene>
    <name evidence="9" type="ORF">QJ522_16280</name>
</gene>
<dbReference type="EC" id="3.2.1.55" evidence="3"/>
<dbReference type="SUPFAM" id="SSF49899">
    <property type="entry name" value="Concanavalin A-like lectins/glucanases"/>
    <property type="match status" value="1"/>
</dbReference>
<dbReference type="PANTHER" id="PTHR31776">
    <property type="entry name" value="ALPHA-L-ARABINOFURANOSIDASE 1"/>
    <property type="match status" value="1"/>
</dbReference>
<comment type="catalytic activity">
    <reaction evidence="1">
        <text>Hydrolysis of terminal non-reducing alpha-L-arabinofuranoside residues in alpha-L-arabinosides.</text>
        <dbReference type="EC" id="3.2.1.55"/>
    </reaction>
</comment>
<accession>A0AAW6U4W6</accession>
<evidence type="ECO:0000256" key="6">
    <source>
        <dbReference type="ARBA" id="ARBA00023180"/>
    </source>
</evidence>
<dbReference type="SUPFAM" id="SSF51011">
    <property type="entry name" value="Glycosyl hydrolase domain"/>
    <property type="match status" value="1"/>
</dbReference>
<dbReference type="Pfam" id="PF22848">
    <property type="entry name" value="ASD1_dom"/>
    <property type="match status" value="1"/>
</dbReference>
<dbReference type="InterPro" id="IPR013320">
    <property type="entry name" value="ConA-like_dom_sf"/>
</dbReference>
<dbReference type="EMBL" id="JASCXX010000022">
    <property type="protein sequence ID" value="MDI6450616.1"/>
    <property type="molecule type" value="Genomic_DNA"/>
</dbReference>
<dbReference type="Gene3D" id="2.60.120.560">
    <property type="entry name" value="Exo-inulinase, domain 1"/>
    <property type="match status" value="1"/>
</dbReference>
<protein>
    <recommendedName>
        <fullName evidence="3">non-reducing end alpha-L-arabinofuranosidase</fullName>
        <ecNumber evidence="3">3.2.1.55</ecNumber>
    </recommendedName>
</protein>
<dbReference type="InterPro" id="IPR013780">
    <property type="entry name" value="Glyco_hydro_b"/>
</dbReference>
<keyword evidence="5" id="KW-0378">Hydrolase</keyword>
<dbReference type="InterPro" id="IPR051563">
    <property type="entry name" value="Glycosyl_Hydrolase_51"/>
</dbReference>
<dbReference type="Pfam" id="PF06964">
    <property type="entry name" value="Alpha-L-AF_C"/>
    <property type="match status" value="1"/>
</dbReference>
<dbReference type="InterPro" id="IPR010720">
    <property type="entry name" value="Alpha-L-AF_C"/>
</dbReference>
<name>A0AAW6U4W6_9BACT</name>
<sequence length="796" mass="88347">MGGRSSGSIGWTLFMWAALAATALGQSSQNKGVSYTIDPGKVLNRIDEKVYGHFFEHIYHSANGGLWGELVWNRSFEENSAGRWSIEDDQLVQSGSGTDLRLVFGDRAWTDYEYTLEAQKTGGAEGFLILFRAASDQDYYWYNIGGWGNVRHQLEKGSGGGRRSVGRAVNGQIEKGKWYPIRVRCEGNRYQVWLDGERVLDYTDERSPHRAGQVGISTWSTQAKFRNIEVATLDGKTLYEDLPSLGEDKFGAKHWSVVGPGKVSIESDDPLNSNFCVQIDASAGEAVLEQGAFNTRKDEVYAGSLWARGQASNGLTVRLVNNGDTIIAQQKLGAPGNDWKETKFELRPKVSDANATFQVIVPEGGKIWLDQVSMMPRSWEEAGGFRPDLLQAVAEIRAPIIRWPGGCFASPYRWKDGIGPQHKRRVTPREMWDDLDINSLGTDEFIALCRKVGAEPLIVVNIGTPQWNDDADIYDFLQDALDWIEYCNGPATSKWGKVRAANGHPEPYNVKYWEIDNETWGMGIDDYIAAVKRFAPAMRKADPTIELAACGSGSFDLTWNRRMIGGCGELFEYLSIHHYENPDRFADGPYNYERFIRQTGEIIAASANPRMKIYCSEWNAQSTDWRTGLYAGGMLNGFERCGDVYEIGGPALFLRHVSATGWDNAFINFDQSSWFGAPNYVVMQLWRDHYAPSCIAITPESKTLNTVATKSQDGKTLYVKTVNAGESAVAMSLKLAEGFSAVAATMQMVAPGSLDARNTLARPQAVRAEPGEVRIESNTMRLTLPALSAAVVTIEL</sequence>
<evidence type="ECO:0000256" key="5">
    <source>
        <dbReference type="ARBA" id="ARBA00022801"/>
    </source>
</evidence>
<keyword evidence="10" id="KW-1185">Reference proteome</keyword>
<reference evidence="9" key="1">
    <citation type="submission" date="2023-05" db="EMBL/GenBank/DDBJ databases">
        <title>Anaerotaeda fermentans gen. nov., sp. nov., a novel anaerobic planctomycete of the new family within the order Sedimentisphaerales isolated from Taman Peninsula, Russia.</title>
        <authorList>
            <person name="Khomyakova M.A."/>
            <person name="Merkel A.Y."/>
            <person name="Slobodkin A.I."/>
        </authorList>
    </citation>
    <scope>NUCLEOTIDE SEQUENCE</scope>
    <source>
        <strain evidence="9">M17dextr</strain>
    </source>
</reference>
<evidence type="ECO:0000259" key="8">
    <source>
        <dbReference type="SMART" id="SM00813"/>
    </source>
</evidence>
<dbReference type="RefSeq" id="WP_349246026.1">
    <property type="nucleotide sequence ID" value="NZ_JASCXX010000022.1"/>
</dbReference>
<keyword evidence="6" id="KW-0325">Glycoprotein</keyword>
<dbReference type="Gene3D" id="2.60.40.1180">
    <property type="entry name" value="Golgi alpha-mannosidase II"/>
    <property type="match status" value="1"/>
</dbReference>
<dbReference type="AlphaFoldDB" id="A0AAW6U4W6"/>
<dbReference type="GO" id="GO:0046556">
    <property type="term" value="F:alpha-L-arabinofuranosidase activity"/>
    <property type="evidence" value="ECO:0007669"/>
    <property type="project" value="UniProtKB-EC"/>
</dbReference>
<keyword evidence="4 7" id="KW-0732">Signal</keyword>
<evidence type="ECO:0000256" key="2">
    <source>
        <dbReference type="ARBA" id="ARBA00007186"/>
    </source>
</evidence>
<comment type="caution">
    <text evidence="9">The sequence shown here is derived from an EMBL/GenBank/DDBJ whole genome shotgun (WGS) entry which is preliminary data.</text>
</comment>
<dbReference type="Proteomes" id="UP001431776">
    <property type="component" value="Unassembled WGS sequence"/>
</dbReference>